<accession>A0ABT3AT84</accession>
<name>A0ABT3AT84_9RHOB</name>
<proteinExistence type="predicted"/>
<dbReference type="InterPro" id="IPR011037">
    <property type="entry name" value="Pyrv_Knase-like_insert_dom_sf"/>
</dbReference>
<evidence type="ECO:0008006" key="3">
    <source>
        <dbReference type="Google" id="ProtNLM"/>
    </source>
</evidence>
<reference evidence="1 2" key="1">
    <citation type="submission" date="2022-10" db="EMBL/GenBank/DDBJ databases">
        <title>Ruegeria sp. nov., isolated from ocean surface sediments.</title>
        <authorList>
            <person name="He W."/>
            <person name="Xue H.-P."/>
            <person name="Zhang D.-F."/>
        </authorList>
    </citation>
    <scope>NUCLEOTIDE SEQUENCE [LARGE SCALE GENOMIC DNA]</scope>
    <source>
        <strain evidence="1 2">XHP0148</strain>
    </source>
</reference>
<dbReference type="SUPFAM" id="SSF50800">
    <property type="entry name" value="PK beta-barrel domain-like"/>
    <property type="match status" value="1"/>
</dbReference>
<evidence type="ECO:0000313" key="2">
    <source>
        <dbReference type="Proteomes" id="UP001320899"/>
    </source>
</evidence>
<dbReference type="Gene3D" id="2.40.33.20">
    <property type="entry name" value="PK beta-barrel domain-like"/>
    <property type="match status" value="1"/>
</dbReference>
<gene>
    <name evidence="1" type="ORF">OE747_23875</name>
</gene>
<organism evidence="1 2">
    <name type="scientific">Ruegeria aquimaris</name>
    <dbReference type="NCBI Taxonomy" id="2984333"/>
    <lineage>
        <taxon>Bacteria</taxon>
        <taxon>Pseudomonadati</taxon>
        <taxon>Pseudomonadota</taxon>
        <taxon>Alphaproteobacteria</taxon>
        <taxon>Rhodobacterales</taxon>
        <taxon>Roseobacteraceae</taxon>
        <taxon>Ruegeria</taxon>
    </lineage>
</organism>
<sequence length="200" mass="22300">MQPEFARRVTKPALPFATRKECEAALPHILAAPKDDAAIDSLCFRPDYGERMFPASLKLSAAGGIDGERWLKAPWLKLPDGNPDPRIQVSILSRRVMDLCWRDRENTVHPGDTIVTDLDLTEANMPVGTCLQIGGAVVEVSDKFNTGCAKWRDRYGAESLAWINHPSHRPLRLRGVLCRIVAGGEVRASDRIRKLRSYQA</sequence>
<dbReference type="EMBL" id="JAOWLB010000039">
    <property type="protein sequence ID" value="MCV2891361.1"/>
    <property type="molecule type" value="Genomic_DNA"/>
</dbReference>
<dbReference type="Proteomes" id="UP001320899">
    <property type="component" value="Unassembled WGS sequence"/>
</dbReference>
<comment type="caution">
    <text evidence="1">The sequence shown here is derived from an EMBL/GenBank/DDBJ whole genome shotgun (WGS) entry which is preliminary data.</text>
</comment>
<evidence type="ECO:0000313" key="1">
    <source>
        <dbReference type="EMBL" id="MCV2891361.1"/>
    </source>
</evidence>
<dbReference type="RefSeq" id="WP_263830952.1">
    <property type="nucleotide sequence ID" value="NZ_JAOWLB010000039.1"/>
</dbReference>
<protein>
    <recommendedName>
        <fullName evidence="3">MOSC domain-containing protein</fullName>
    </recommendedName>
</protein>
<keyword evidence="2" id="KW-1185">Reference proteome</keyword>